<comment type="function">
    <text evidence="6">Catalyzes the transfer of a lysyl group from L-lysyl-tRNA(Lys) to membrane-bound phosphatidylglycerol (PG), which produces lysylphosphatidylglycerol (LPG), a major component of the bacterial membrane with a positive net charge. LPG synthesis contributes to bacterial virulence as it is involved in the resistance mechanism against cationic antimicrobial peptides (CAMP) produces by the host's immune system (defensins, cathelicidins) and by the competing microorganisms.</text>
</comment>
<dbReference type="Proteomes" id="UP001524502">
    <property type="component" value="Unassembled WGS sequence"/>
</dbReference>
<keyword evidence="8" id="KW-1185">Reference proteome</keyword>
<name>A0ABT1RK37_9FIRM</name>
<dbReference type="Pfam" id="PF03706">
    <property type="entry name" value="LPG_synthase_TM"/>
    <property type="match status" value="1"/>
</dbReference>
<evidence type="ECO:0000256" key="1">
    <source>
        <dbReference type="ARBA" id="ARBA00004651"/>
    </source>
</evidence>
<accession>A0ABT1RK37</accession>
<sequence length="358" mass="39964">MEEKATFKGGSRKNQLISLAVIAVLILLTFYTLHSKLEGVNFRDLWSVFIHLKKEYIVLALLSMLAFIVIEGQCLAIIGRALGYKMRLREATVYSAADLYFSAITPSATGGQPASAYYMAKDGIKVSDSTTILVLNILLYTISLIIMGTWGLLIKMHHFMGAGRLLKLLFIIGFVLQVLLVALCLLCMFSKELIRNLGSFVIKCLYRLRFIKYKEEKIEKINGYVDRYQAGMDLVKRKPGVMAAVLAGNILQRIAFFSIGYFIYKSFGFSHAGYVDMIALQSILAMAVNSLPIPGAIGVSEGSFLLLFAGIYPAAALAPAMIFTRGINYYLCFILCGIYTIAYHLSILRRQSKRRNKE</sequence>
<reference evidence="7 8" key="1">
    <citation type="submission" date="2022-06" db="EMBL/GenBank/DDBJ databases">
        <title>Isolation of gut microbiota from human fecal samples.</title>
        <authorList>
            <person name="Pamer E.G."/>
            <person name="Barat B."/>
            <person name="Waligurski E."/>
            <person name="Medina S."/>
            <person name="Paddock L."/>
            <person name="Mostad J."/>
        </authorList>
    </citation>
    <scope>NUCLEOTIDE SEQUENCE [LARGE SCALE GENOMIC DNA]</scope>
    <source>
        <strain evidence="7 8">SL.3.17</strain>
    </source>
</reference>
<comment type="caution">
    <text evidence="7">The sequence shown here is derived from an EMBL/GenBank/DDBJ whole genome shotgun (WGS) entry which is preliminary data.</text>
</comment>
<feature type="transmembrane region" description="Helical" evidence="6">
    <location>
        <begin position="241"/>
        <end position="263"/>
    </location>
</feature>
<dbReference type="EC" id="2.3.2.3" evidence="6"/>
<keyword evidence="3 6" id="KW-0812">Transmembrane</keyword>
<feature type="transmembrane region" description="Helical" evidence="6">
    <location>
        <begin position="269"/>
        <end position="291"/>
    </location>
</feature>
<proteinExistence type="inferred from homology"/>
<evidence type="ECO:0000313" key="8">
    <source>
        <dbReference type="Proteomes" id="UP001524502"/>
    </source>
</evidence>
<feature type="transmembrane region" description="Helical" evidence="6">
    <location>
        <begin position="165"/>
        <end position="189"/>
    </location>
</feature>
<protein>
    <recommendedName>
        <fullName evidence="6">Phosphatidylglycerol lysyltransferase</fullName>
        <ecNumber evidence="6">2.3.2.3</ecNumber>
    </recommendedName>
    <alternativeName>
        <fullName evidence="6">Lysylphosphatidylglycerol synthase</fullName>
    </alternativeName>
</protein>
<gene>
    <name evidence="6" type="primary">mprF</name>
    <name evidence="7" type="ORF">NE619_02235</name>
</gene>
<evidence type="ECO:0000256" key="5">
    <source>
        <dbReference type="ARBA" id="ARBA00023136"/>
    </source>
</evidence>
<comment type="similarity">
    <text evidence="6">Belongs to the LPG synthase family.</text>
</comment>
<keyword evidence="4 6" id="KW-1133">Transmembrane helix</keyword>
<comment type="subcellular location">
    <subcellularLocation>
        <location evidence="1 6">Cell membrane</location>
        <topology evidence="1 6">Multi-pass membrane protein</topology>
    </subcellularLocation>
</comment>
<dbReference type="PANTHER" id="PTHR37693">
    <property type="entry name" value="PHOSPHATIDYLGLYCEROL LYSYLTRANSFERASE"/>
    <property type="match status" value="1"/>
</dbReference>
<evidence type="ECO:0000256" key="3">
    <source>
        <dbReference type="ARBA" id="ARBA00022692"/>
    </source>
</evidence>
<dbReference type="InterPro" id="IPR022791">
    <property type="entry name" value="L-PG_synthase/AglD"/>
</dbReference>
<evidence type="ECO:0000313" key="7">
    <source>
        <dbReference type="EMBL" id="MCQ4635535.1"/>
    </source>
</evidence>
<evidence type="ECO:0000256" key="6">
    <source>
        <dbReference type="RuleBase" id="RU363042"/>
    </source>
</evidence>
<comment type="catalytic activity">
    <reaction evidence="6">
        <text>L-lysyl-tRNA(Lys) + a 1,2-diacyl-sn-glycero-3-phospho-(1'-sn-glycerol) = a 1,2-diacyl-sn-glycero-3-phospho-1'-(3'-O-L-lysyl)-sn-glycerol + tRNA(Lys)</text>
        <dbReference type="Rhea" id="RHEA:10668"/>
        <dbReference type="Rhea" id="RHEA-COMP:9696"/>
        <dbReference type="Rhea" id="RHEA-COMP:9697"/>
        <dbReference type="ChEBI" id="CHEBI:64716"/>
        <dbReference type="ChEBI" id="CHEBI:75792"/>
        <dbReference type="ChEBI" id="CHEBI:78442"/>
        <dbReference type="ChEBI" id="CHEBI:78529"/>
        <dbReference type="EC" id="2.3.2.3"/>
    </reaction>
</comment>
<evidence type="ECO:0000256" key="4">
    <source>
        <dbReference type="ARBA" id="ARBA00022989"/>
    </source>
</evidence>
<dbReference type="NCBIfam" id="TIGR00374">
    <property type="entry name" value="flippase-like domain"/>
    <property type="match status" value="1"/>
</dbReference>
<keyword evidence="6" id="KW-0046">Antibiotic resistance</keyword>
<dbReference type="PANTHER" id="PTHR37693:SF1">
    <property type="entry name" value="INTEGRAL MEMBRANE PROTEIN"/>
    <property type="match status" value="1"/>
</dbReference>
<keyword evidence="5 6" id="KW-0472">Membrane</keyword>
<feature type="transmembrane region" description="Helical" evidence="6">
    <location>
        <begin position="131"/>
        <end position="153"/>
    </location>
</feature>
<feature type="transmembrane region" description="Helical" evidence="6">
    <location>
        <begin position="16"/>
        <end position="33"/>
    </location>
</feature>
<feature type="transmembrane region" description="Helical" evidence="6">
    <location>
        <begin position="328"/>
        <end position="348"/>
    </location>
</feature>
<keyword evidence="2" id="KW-1003">Cell membrane</keyword>
<feature type="transmembrane region" description="Helical" evidence="6">
    <location>
        <begin position="303"/>
        <end position="322"/>
    </location>
</feature>
<evidence type="ECO:0000256" key="2">
    <source>
        <dbReference type="ARBA" id="ARBA00022475"/>
    </source>
</evidence>
<organism evidence="7 8">
    <name type="scientific">Anaerovorax odorimutans</name>
    <dbReference type="NCBI Taxonomy" id="109327"/>
    <lineage>
        <taxon>Bacteria</taxon>
        <taxon>Bacillati</taxon>
        <taxon>Bacillota</taxon>
        <taxon>Clostridia</taxon>
        <taxon>Peptostreptococcales</taxon>
        <taxon>Anaerovoracaceae</taxon>
        <taxon>Anaerovorax</taxon>
    </lineage>
</organism>
<keyword evidence="6" id="KW-0808">Transferase</keyword>
<keyword evidence="6" id="KW-0443">Lipid metabolism</keyword>
<dbReference type="EMBL" id="JANFXK010000001">
    <property type="protein sequence ID" value="MCQ4635535.1"/>
    <property type="molecule type" value="Genomic_DNA"/>
</dbReference>
<feature type="transmembrane region" description="Helical" evidence="6">
    <location>
        <begin position="56"/>
        <end position="79"/>
    </location>
</feature>
<dbReference type="RefSeq" id="WP_256130717.1">
    <property type="nucleotide sequence ID" value="NZ_JANFXK010000001.1"/>
</dbReference>